<feature type="region of interest" description="Disordered" evidence="1">
    <location>
        <begin position="121"/>
        <end position="154"/>
    </location>
</feature>
<gene>
    <name evidence="4" type="ORF">NMOB1V02_LOCUS8530</name>
</gene>
<keyword evidence="3" id="KW-0732">Signal</keyword>
<accession>A0A7R9BUM2</accession>
<dbReference type="AlphaFoldDB" id="A0A7R9BUM2"/>
<reference evidence="4" key="1">
    <citation type="submission" date="2020-11" db="EMBL/GenBank/DDBJ databases">
        <authorList>
            <person name="Tran Van P."/>
        </authorList>
    </citation>
    <scope>NUCLEOTIDE SEQUENCE</scope>
</reference>
<name>A0A7R9BUM2_9CRUS</name>
<feature type="signal peptide" evidence="3">
    <location>
        <begin position="1"/>
        <end position="17"/>
    </location>
</feature>
<dbReference type="EMBL" id="OA884488">
    <property type="protein sequence ID" value="CAD7280873.1"/>
    <property type="molecule type" value="Genomic_DNA"/>
</dbReference>
<evidence type="ECO:0000256" key="3">
    <source>
        <dbReference type="SAM" id="SignalP"/>
    </source>
</evidence>
<feature type="transmembrane region" description="Helical" evidence="2">
    <location>
        <begin position="92"/>
        <end position="111"/>
    </location>
</feature>
<keyword evidence="2" id="KW-0472">Membrane</keyword>
<protein>
    <submittedName>
        <fullName evidence="4">Uncharacterized protein</fullName>
    </submittedName>
</protein>
<organism evidence="4">
    <name type="scientific">Notodromas monacha</name>
    <dbReference type="NCBI Taxonomy" id="399045"/>
    <lineage>
        <taxon>Eukaryota</taxon>
        <taxon>Metazoa</taxon>
        <taxon>Ecdysozoa</taxon>
        <taxon>Arthropoda</taxon>
        <taxon>Crustacea</taxon>
        <taxon>Oligostraca</taxon>
        <taxon>Ostracoda</taxon>
        <taxon>Podocopa</taxon>
        <taxon>Podocopida</taxon>
        <taxon>Cypridocopina</taxon>
        <taxon>Cypridoidea</taxon>
        <taxon>Cyprididae</taxon>
        <taxon>Notodromas</taxon>
    </lineage>
</organism>
<feature type="chain" id="PRO_5036210334" evidence="3">
    <location>
        <begin position="18"/>
        <end position="154"/>
    </location>
</feature>
<proteinExistence type="predicted"/>
<dbReference type="Proteomes" id="UP000678499">
    <property type="component" value="Unassembled WGS sequence"/>
</dbReference>
<evidence type="ECO:0000313" key="4">
    <source>
        <dbReference type="EMBL" id="CAD7280873.1"/>
    </source>
</evidence>
<dbReference type="EMBL" id="CAJPEX010002451">
    <property type="protein sequence ID" value="CAG0921025.1"/>
    <property type="molecule type" value="Genomic_DNA"/>
</dbReference>
<evidence type="ECO:0000313" key="5">
    <source>
        <dbReference type="Proteomes" id="UP000678499"/>
    </source>
</evidence>
<sequence length="154" mass="16760">MLCVLVLETTLFAVISAMGDEQPCRHYGFTCDATPQCCPSASTSVAVSVAQRPICLRGFCECPFGYAWSSSRGSCMSVDAVGNGVGIGGLTYLLWFCGVLIFKAMCVCICLRNRRRLAEQEEGVEEGRTKRDLPPPYEVAVREPPPPYDIAVHS</sequence>
<keyword evidence="2" id="KW-1133">Transmembrane helix</keyword>
<keyword evidence="5" id="KW-1185">Reference proteome</keyword>
<evidence type="ECO:0000256" key="1">
    <source>
        <dbReference type="SAM" id="MobiDB-lite"/>
    </source>
</evidence>
<evidence type="ECO:0000256" key="2">
    <source>
        <dbReference type="SAM" id="Phobius"/>
    </source>
</evidence>
<keyword evidence="2" id="KW-0812">Transmembrane</keyword>